<name>A0A2K8SPR2_9NOSO</name>
<reference evidence="1 2" key="1">
    <citation type="submission" date="2017-11" db="EMBL/GenBank/DDBJ databases">
        <title>Complete genome of a free-living desiccation-tolerant cyanobacterium and its photosynthetic adaptation to extreme terrestrial habitat.</title>
        <authorList>
            <person name="Shang J."/>
        </authorList>
    </citation>
    <scope>NUCLEOTIDE SEQUENCE [LARGE SCALE GENOMIC DNA]</scope>
    <source>
        <strain evidence="1 2">CCNUN1</strain>
    </source>
</reference>
<dbReference type="AlphaFoldDB" id="A0A2K8SPR2"/>
<sequence>MNINNVDWEAIAARLPQVEDTRVHTAKLADMDFWILKAAAAVKKRGVAADSASLLSASIRRLTPEWCELIAFQAAQEGVSFEEMFVRLATGE</sequence>
<evidence type="ECO:0000313" key="2">
    <source>
        <dbReference type="Proteomes" id="UP000232003"/>
    </source>
</evidence>
<evidence type="ECO:0000313" key="1">
    <source>
        <dbReference type="EMBL" id="AUB37456.1"/>
    </source>
</evidence>
<protein>
    <submittedName>
        <fullName evidence="1">Uncharacterized protein</fullName>
    </submittedName>
</protein>
<proteinExistence type="predicted"/>
<dbReference type="Proteomes" id="UP000232003">
    <property type="component" value="Chromosome"/>
</dbReference>
<dbReference type="EMBL" id="CP024785">
    <property type="protein sequence ID" value="AUB37456.1"/>
    <property type="molecule type" value="Genomic_DNA"/>
</dbReference>
<organism evidence="1 2">
    <name type="scientific">Nostoc flagelliforme CCNUN1</name>
    <dbReference type="NCBI Taxonomy" id="2038116"/>
    <lineage>
        <taxon>Bacteria</taxon>
        <taxon>Bacillati</taxon>
        <taxon>Cyanobacteriota</taxon>
        <taxon>Cyanophyceae</taxon>
        <taxon>Nostocales</taxon>
        <taxon>Nostocaceae</taxon>
        <taxon>Nostoc</taxon>
    </lineage>
</organism>
<gene>
    <name evidence="1" type="ORF">COO91_03401</name>
</gene>
<dbReference type="KEGG" id="nfl:COO91_03401"/>
<dbReference type="RefSeq" id="WP_100899090.1">
    <property type="nucleotide sequence ID" value="NZ_CAWNNC010000001.1"/>
</dbReference>
<accession>A0A2K8SPR2</accession>
<keyword evidence="2" id="KW-1185">Reference proteome</keyword>